<reference evidence="1" key="1">
    <citation type="submission" date="2022-10" db="EMBL/GenBank/DDBJ databases">
        <authorList>
            <person name="Byrne P K."/>
        </authorList>
    </citation>
    <scope>NUCLEOTIDE SEQUENCE</scope>
    <source>
        <strain evidence="1">IFO1802</strain>
    </source>
</reference>
<dbReference type="EMBL" id="OX365902">
    <property type="protein sequence ID" value="CAI4061989.1"/>
    <property type="molecule type" value="Genomic_DNA"/>
</dbReference>
<organism evidence="1 2">
    <name type="scientific">Saccharomyces kudriavzevii (strain ATCC MYA-4449 / AS 2.2408 / CBS 8840 / NBRC 1802 / NCYC 2889)</name>
    <name type="common">Yeast</name>
    <dbReference type="NCBI Taxonomy" id="226230"/>
    <lineage>
        <taxon>Eukaryota</taxon>
        <taxon>Fungi</taxon>
        <taxon>Dikarya</taxon>
        <taxon>Ascomycota</taxon>
        <taxon>Saccharomycotina</taxon>
        <taxon>Saccharomycetes</taxon>
        <taxon>Saccharomycetales</taxon>
        <taxon>Saccharomycetaceae</taxon>
        <taxon>Saccharomyces</taxon>
    </lineage>
</organism>
<accession>A0AA35JJL5</accession>
<keyword evidence="2" id="KW-1185">Reference proteome</keyword>
<protein>
    <submittedName>
        <fullName evidence="1">Uncharacterized protein</fullName>
    </submittedName>
</protein>
<sequence length="130" mass="15066">MEDVIHPLNYPDTDTSRPTGLLETTNNLKNSLKKFSQKAKASHMTGERIHHFRKWKNKHELLPEKHIKSLPDVNFLHSNNGSQPGTLPASMFLSPKSSSIYWSEEQFQLELEILKYLSLNPNHEHDISDY</sequence>
<gene>
    <name evidence="1" type="primary">SKDI07G2390</name>
    <name evidence="1" type="ORF">SKDI_07G2390</name>
</gene>
<proteinExistence type="predicted"/>
<name>A0AA35JJL5_SACK1</name>
<evidence type="ECO:0000313" key="2">
    <source>
        <dbReference type="Proteomes" id="UP001162087"/>
    </source>
</evidence>
<dbReference type="OrthoDB" id="4039518at2759"/>
<evidence type="ECO:0000313" key="1">
    <source>
        <dbReference type="EMBL" id="CAI4061989.1"/>
    </source>
</evidence>
<dbReference type="Proteomes" id="UP001162087">
    <property type="component" value="Chromosome 7"/>
</dbReference>